<sequence length="423" mass="48001">MANVLNEILEKVNSVKHTAGFLDVLFRNYKNIVLEGADVVLFGAGALGKEMLYALNRNGIKPVCFCDNDTQKHGKTIEGLPVISFEELVEQHKSSFIVLSLTHGSDLITKQLFLHDFELERVFRKESEPDSKLLAMYSMVGSQSLHQGYKDSVASGVIINRLREIADKVQQAHDSYDDEKSKQLFILKLAVFASDLHFALFKQFMMQFSEPVLQFGVLAYQGTPEDYFYFNNDVLQVEEGDIYVDVGAFDGDSIETFVEACSNAEVKYQHIYGIEPDPECFVKLQHNCQKIDNISLHQIGLWSSTQTLHFEPSSMAIHEQAGTIIDEGGIKIKALQLDDFLQNKKVTFIKMDPSCDVEEVMKGALKTLSTYKPKLALGIYHSLDEFINIPILLKKTVPEYQLFLRHNTYHLCDTDLYGHVYIK</sequence>
<dbReference type="Pfam" id="PF05050">
    <property type="entry name" value="Methyltransf_21"/>
    <property type="match status" value="1"/>
</dbReference>
<dbReference type="Gene3D" id="3.40.50.150">
    <property type="entry name" value="Vaccinia Virus protein VP39"/>
    <property type="match status" value="1"/>
</dbReference>
<dbReference type="Gene3D" id="3.40.50.720">
    <property type="entry name" value="NAD(P)-binding Rossmann-like Domain"/>
    <property type="match status" value="1"/>
</dbReference>
<reference evidence="2" key="1">
    <citation type="journal article" date="2015" name="Nature">
        <title>Complex archaea that bridge the gap between prokaryotes and eukaryotes.</title>
        <authorList>
            <person name="Spang A."/>
            <person name="Saw J.H."/>
            <person name="Jorgensen S.L."/>
            <person name="Zaremba-Niedzwiedzka K."/>
            <person name="Martijn J."/>
            <person name="Lind A.E."/>
            <person name="van Eijk R."/>
            <person name="Schleper C."/>
            <person name="Guy L."/>
            <person name="Ettema T.J."/>
        </authorList>
    </citation>
    <scope>NUCLEOTIDE SEQUENCE</scope>
</reference>
<dbReference type="InterPro" id="IPR029063">
    <property type="entry name" value="SAM-dependent_MTases_sf"/>
</dbReference>
<protein>
    <recommendedName>
        <fullName evidence="1">Methyltransferase FkbM domain-containing protein</fullName>
    </recommendedName>
</protein>
<gene>
    <name evidence="2" type="ORF">LCGC14_1677820</name>
</gene>
<evidence type="ECO:0000313" key="2">
    <source>
        <dbReference type="EMBL" id="KKM17234.1"/>
    </source>
</evidence>
<feature type="domain" description="Methyltransferase FkbM" evidence="1">
    <location>
        <begin position="245"/>
        <end position="409"/>
    </location>
</feature>
<dbReference type="NCBIfam" id="TIGR01444">
    <property type="entry name" value="fkbM_fam"/>
    <property type="match status" value="1"/>
</dbReference>
<name>A0A0F9IBX2_9ZZZZ</name>
<dbReference type="AlphaFoldDB" id="A0A0F9IBX2"/>
<comment type="caution">
    <text evidence="2">The sequence shown here is derived from an EMBL/GenBank/DDBJ whole genome shotgun (WGS) entry which is preliminary data.</text>
</comment>
<dbReference type="EMBL" id="LAZR01014499">
    <property type="protein sequence ID" value="KKM17234.1"/>
    <property type="molecule type" value="Genomic_DNA"/>
</dbReference>
<accession>A0A0F9IBX2</accession>
<dbReference type="InterPro" id="IPR006342">
    <property type="entry name" value="FkbM_mtfrase"/>
</dbReference>
<proteinExistence type="predicted"/>
<dbReference type="SUPFAM" id="SSF53335">
    <property type="entry name" value="S-adenosyl-L-methionine-dependent methyltransferases"/>
    <property type="match status" value="1"/>
</dbReference>
<evidence type="ECO:0000259" key="1">
    <source>
        <dbReference type="Pfam" id="PF05050"/>
    </source>
</evidence>
<organism evidence="2">
    <name type="scientific">marine sediment metagenome</name>
    <dbReference type="NCBI Taxonomy" id="412755"/>
    <lineage>
        <taxon>unclassified sequences</taxon>
        <taxon>metagenomes</taxon>
        <taxon>ecological metagenomes</taxon>
    </lineage>
</organism>